<dbReference type="GO" id="GO:0005680">
    <property type="term" value="C:anaphase-promoting complex"/>
    <property type="evidence" value="ECO:0007669"/>
    <property type="project" value="InterPro"/>
</dbReference>
<evidence type="ECO:0000313" key="18">
    <source>
        <dbReference type="EMBL" id="PWA21734.1"/>
    </source>
</evidence>
<keyword evidence="13" id="KW-0539">Nucleus</keyword>
<evidence type="ECO:0000256" key="3">
    <source>
        <dbReference type="ARBA" id="ARBA00004629"/>
    </source>
</evidence>
<accession>A0A315VFX5</accession>
<evidence type="ECO:0000256" key="5">
    <source>
        <dbReference type="ARBA" id="ARBA00007252"/>
    </source>
</evidence>
<evidence type="ECO:0000256" key="7">
    <source>
        <dbReference type="ARBA" id="ARBA00022454"/>
    </source>
</evidence>
<evidence type="ECO:0000256" key="15">
    <source>
        <dbReference type="ARBA" id="ARBA00023328"/>
    </source>
</evidence>
<dbReference type="UniPathway" id="UPA00143"/>
<name>A0A315VFX5_GAMAF</name>
<organism evidence="18 19">
    <name type="scientific">Gambusia affinis</name>
    <name type="common">Western mosquitofish</name>
    <name type="synonym">Heterandria affinis</name>
    <dbReference type="NCBI Taxonomy" id="33528"/>
    <lineage>
        <taxon>Eukaryota</taxon>
        <taxon>Metazoa</taxon>
        <taxon>Chordata</taxon>
        <taxon>Craniata</taxon>
        <taxon>Vertebrata</taxon>
        <taxon>Euteleostomi</taxon>
        <taxon>Actinopterygii</taxon>
        <taxon>Neopterygii</taxon>
        <taxon>Teleostei</taxon>
        <taxon>Neoteleostei</taxon>
        <taxon>Acanthomorphata</taxon>
        <taxon>Ovalentaria</taxon>
        <taxon>Atherinomorphae</taxon>
        <taxon>Cyprinodontiformes</taxon>
        <taxon>Poeciliidae</taxon>
        <taxon>Poeciliinae</taxon>
        <taxon>Gambusia</taxon>
    </lineage>
</organism>
<dbReference type="PANTHER" id="PTHR31564:SF0">
    <property type="entry name" value="ANAPHASE-PROMOTING COMPLEX SUBUNIT 16"/>
    <property type="match status" value="1"/>
</dbReference>
<reference evidence="18 19" key="1">
    <citation type="journal article" date="2018" name="G3 (Bethesda)">
        <title>A High-Quality Reference Genome for the Invasive Mosquitofish Gambusia affinis Using a Chicago Library.</title>
        <authorList>
            <person name="Hoffberg S.L."/>
            <person name="Troendle N.J."/>
            <person name="Glenn T.C."/>
            <person name="Mahmud O."/>
            <person name="Louha S."/>
            <person name="Chalopin D."/>
            <person name="Bennetzen J.L."/>
            <person name="Mauricio R."/>
        </authorList>
    </citation>
    <scope>NUCLEOTIDE SEQUENCE [LARGE SCALE GENOMIC DNA]</scope>
    <source>
        <strain evidence="18">NE01/NJP1002.9</strain>
        <tissue evidence="18">Muscle</tissue>
    </source>
</reference>
<keyword evidence="11" id="KW-0833">Ubl conjugation pathway</keyword>
<keyword evidence="9" id="KW-0132">Cell division</keyword>
<comment type="caution">
    <text evidence="18">The sequence shown here is derived from an EMBL/GenBank/DDBJ whole genome shotgun (WGS) entry which is preliminary data.</text>
</comment>
<dbReference type="GO" id="GO:0005829">
    <property type="term" value="C:cytosol"/>
    <property type="evidence" value="ECO:0007669"/>
    <property type="project" value="TreeGrafter"/>
</dbReference>
<comment type="similarity">
    <text evidence="5">Belongs to the APC16 family.</text>
</comment>
<gene>
    <name evidence="18" type="ORF">CCH79_00003098</name>
</gene>
<proteinExistence type="inferred from homology"/>
<protein>
    <recommendedName>
        <fullName evidence="6">Anaphase-promoting complex subunit 16</fullName>
    </recommendedName>
    <alternativeName>
        <fullName evidence="16">Cyclosome subunit 16</fullName>
    </alternativeName>
</protein>
<dbReference type="EMBL" id="NHOQ01001904">
    <property type="protein sequence ID" value="PWA21734.1"/>
    <property type="molecule type" value="Genomic_DNA"/>
</dbReference>
<evidence type="ECO:0000256" key="11">
    <source>
        <dbReference type="ARBA" id="ARBA00022786"/>
    </source>
</evidence>
<dbReference type="AlphaFoldDB" id="A0A315VFX5"/>
<keyword evidence="12" id="KW-0995">Kinetochore</keyword>
<evidence type="ECO:0000256" key="10">
    <source>
        <dbReference type="ARBA" id="ARBA00022776"/>
    </source>
</evidence>
<evidence type="ECO:0000256" key="8">
    <source>
        <dbReference type="ARBA" id="ARBA00022490"/>
    </source>
</evidence>
<evidence type="ECO:0000256" key="9">
    <source>
        <dbReference type="ARBA" id="ARBA00022618"/>
    </source>
</evidence>
<evidence type="ECO:0000256" key="16">
    <source>
        <dbReference type="ARBA" id="ARBA00031333"/>
    </source>
</evidence>
<evidence type="ECO:0000313" key="19">
    <source>
        <dbReference type="Proteomes" id="UP000250572"/>
    </source>
</evidence>
<comment type="function">
    <text evidence="17">Component of the anaphase promoting complex/cyclosome (APC/C), a cell cycle-regulated E3 ubiquitin ligase that controls progression through mitosis and the G1 phase of the cell cycle. The APC/C complex acts by mediating ubiquitination and subsequent degradation of target proteins: it mainly mediates the formation of 'Lys-11'-linked polyubiquitin chains and, to a lower extent, the formation of 'Lys-48'- and 'Lys-63'-linked polyubiquitin chains. The APC/C complex catalyzes assembly of branched 'Lys-11'-/'Lys-48'-linked branched ubiquitin chains on target proteins.</text>
</comment>
<sequence length="252" mass="27610">MVDSHCSSSMKFPTLAVSFPLFASTWSETPTSRYRQATVLTASIMLVRSARCGMYPAPSAAVLQPLNHTQDSCCCLNALTGEEREEEERQGGRRATKIRCECENRCWMGSISKMNEGIVRVAGKQHTVLCTYTALRPNRELPKAMAASSSSSSAGGVSGSSVTGSGFSASELIPPRKVLYTYPKGAGEMMEDGSDRFLCESVFSYQVASTLKQVKQDQQASRMEKLASLVEELEADEWRYKPIEQLLGFTPS</sequence>
<dbReference type="GO" id="GO:0051301">
    <property type="term" value="P:cell division"/>
    <property type="evidence" value="ECO:0007669"/>
    <property type="project" value="UniProtKB-KW"/>
</dbReference>
<keyword evidence="19" id="KW-1185">Reference proteome</keyword>
<evidence type="ECO:0000256" key="13">
    <source>
        <dbReference type="ARBA" id="ARBA00023242"/>
    </source>
</evidence>
<keyword evidence="8" id="KW-0963">Cytoplasm</keyword>
<dbReference type="Proteomes" id="UP000250572">
    <property type="component" value="Unassembled WGS sequence"/>
</dbReference>
<dbReference type="GO" id="GO:0016567">
    <property type="term" value="P:protein ubiquitination"/>
    <property type="evidence" value="ECO:0007669"/>
    <property type="project" value="UniProtKB-UniPathway"/>
</dbReference>
<dbReference type="STRING" id="33528.ENSGAFP00000007012"/>
<evidence type="ECO:0000256" key="1">
    <source>
        <dbReference type="ARBA" id="ARBA00004123"/>
    </source>
</evidence>
<comment type="pathway">
    <text evidence="4">Protein modification; protein ubiquitination.</text>
</comment>
<dbReference type="PANTHER" id="PTHR31564">
    <property type="entry name" value="ANAPHASE-PROMOTING COMPLEX SUBUNIT 16"/>
    <property type="match status" value="1"/>
</dbReference>
<comment type="subcellular location">
    <subcellularLocation>
        <location evidence="3">Chromosome</location>
        <location evidence="3">Centromere</location>
        <location evidence="3">Kinetochore</location>
    </subcellularLocation>
    <subcellularLocation>
        <location evidence="2">Cytoplasm</location>
    </subcellularLocation>
    <subcellularLocation>
        <location evidence="1">Nucleus</location>
    </subcellularLocation>
</comment>
<keyword evidence="10" id="KW-0498">Mitosis</keyword>
<keyword evidence="15" id="KW-0137">Centromere</keyword>
<dbReference type="Pfam" id="PF17256">
    <property type="entry name" value="ANAPC16"/>
    <property type="match status" value="1"/>
</dbReference>
<evidence type="ECO:0000256" key="14">
    <source>
        <dbReference type="ARBA" id="ARBA00023306"/>
    </source>
</evidence>
<dbReference type="InterPro" id="IPR029641">
    <property type="entry name" value="APC16"/>
</dbReference>
<evidence type="ECO:0000256" key="4">
    <source>
        <dbReference type="ARBA" id="ARBA00004906"/>
    </source>
</evidence>
<evidence type="ECO:0000256" key="2">
    <source>
        <dbReference type="ARBA" id="ARBA00004496"/>
    </source>
</evidence>
<evidence type="ECO:0000256" key="6">
    <source>
        <dbReference type="ARBA" id="ARBA00013930"/>
    </source>
</evidence>
<keyword evidence="14" id="KW-0131">Cell cycle</keyword>
<evidence type="ECO:0000256" key="12">
    <source>
        <dbReference type="ARBA" id="ARBA00022838"/>
    </source>
</evidence>
<keyword evidence="7" id="KW-0158">Chromosome</keyword>
<evidence type="ECO:0000256" key="17">
    <source>
        <dbReference type="ARBA" id="ARBA00045696"/>
    </source>
</evidence>
<dbReference type="GO" id="GO:0000776">
    <property type="term" value="C:kinetochore"/>
    <property type="evidence" value="ECO:0007669"/>
    <property type="project" value="UniProtKB-KW"/>
</dbReference>